<evidence type="ECO:0000313" key="4">
    <source>
        <dbReference type="Proteomes" id="UP001642520"/>
    </source>
</evidence>
<dbReference type="PANTHER" id="PTHR46560:SF7">
    <property type="entry name" value="RE59626P"/>
    <property type="match status" value="1"/>
</dbReference>
<organism evidence="3 4">
    <name type="scientific">Xylocopa violacea</name>
    <name type="common">Violet carpenter bee</name>
    <name type="synonym">Apis violacea</name>
    <dbReference type="NCBI Taxonomy" id="135666"/>
    <lineage>
        <taxon>Eukaryota</taxon>
        <taxon>Metazoa</taxon>
        <taxon>Ecdysozoa</taxon>
        <taxon>Arthropoda</taxon>
        <taxon>Hexapoda</taxon>
        <taxon>Insecta</taxon>
        <taxon>Pterygota</taxon>
        <taxon>Neoptera</taxon>
        <taxon>Endopterygota</taxon>
        <taxon>Hymenoptera</taxon>
        <taxon>Apocrita</taxon>
        <taxon>Aculeata</taxon>
        <taxon>Apoidea</taxon>
        <taxon>Anthophila</taxon>
        <taxon>Apidae</taxon>
        <taxon>Xylocopa</taxon>
        <taxon>Xylocopa</taxon>
    </lineage>
</organism>
<name>A0ABP1NMA9_XYLVO</name>
<dbReference type="PANTHER" id="PTHR46560">
    <property type="entry name" value="CYPHER, ISOFORM B"/>
    <property type="match status" value="1"/>
</dbReference>
<keyword evidence="4" id="KW-1185">Reference proteome</keyword>
<reference evidence="3 4" key="1">
    <citation type="submission" date="2024-08" db="EMBL/GenBank/DDBJ databases">
        <authorList>
            <person name="Will J Nash"/>
            <person name="Angela Man"/>
            <person name="Seanna McTaggart"/>
            <person name="Kendall Baker"/>
            <person name="Tom Barker"/>
            <person name="Leah Catchpole"/>
            <person name="Alex Durrant"/>
            <person name="Karim Gharbi"/>
            <person name="Naomi Irish"/>
            <person name="Gemy Kaithakottil"/>
            <person name="Debby Ku"/>
            <person name="Aaliyah Providence"/>
            <person name="Felix Shaw"/>
            <person name="David Swarbreck"/>
            <person name="Chris Watkins"/>
            <person name="Ann M. McCartney"/>
            <person name="Giulio Formenti"/>
            <person name="Alice Mouton"/>
            <person name="Noel Vella"/>
            <person name="Bjorn M von Reumont"/>
            <person name="Adriana Vella"/>
            <person name="Wilfried Haerty"/>
        </authorList>
    </citation>
    <scope>NUCLEOTIDE SEQUENCE [LARGE SCALE GENOMIC DNA]</scope>
</reference>
<dbReference type="PROSITE" id="PS51034">
    <property type="entry name" value="ZP_2"/>
    <property type="match status" value="1"/>
</dbReference>
<protein>
    <recommendedName>
        <fullName evidence="2">ZP domain-containing protein</fullName>
    </recommendedName>
</protein>
<dbReference type="InterPro" id="IPR001507">
    <property type="entry name" value="ZP_dom"/>
</dbReference>
<evidence type="ECO:0000256" key="1">
    <source>
        <dbReference type="SAM" id="SignalP"/>
    </source>
</evidence>
<keyword evidence="1" id="KW-0732">Signal</keyword>
<evidence type="ECO:0000259" key="2">
    <source>
        <dbReference type="PROSITE" id="PS51034"/>
    </source>
</evidence>
<dbReference type="EMBL" id="CAXAJV020001292">
    <property type="protein sequence ID" value="CAL7942155.1"/>
    <property type="molecule type" value="Genomic_DNA"/>
</dbReference>
<feature type="chain" id="PRO_5045042133" description="ZP domain-containing protein" evidence="1">
    <location>
        <begin position="21"/>
        <end position="197"/>
    </location>
</feature>
<sequence length="197" mass="22182">MRALIHVVFLLIFMLDEQWAEEIWEQDLSMDMQIGASTVGYDKIALSCEEKEMVVNLQMSGDFSGVIYTQGSFYSRQLPCFLDPVRGESFTLNIPFDQCGTENIGGKYKNILVLQHDDELITPGDAAFVLECDFSKSRELTVSTELNDVDKNEARSSISLVDADPSRDEKKKFAFLTSNTSKVLFVPNSIPKTNDEL</sequence>
<feature type="domain" description="ZP" evidence="2">
    <location>
        <begin position="47"/>
        <end position="197"/>
    </location>
</feature>
<gene>
    <name evidence="3" type="ORF">XYLVIOL_LOCUS5404</name>
</gene>
<evidence type="ECO:0000313" key="3">
    <source>
        <dbReference type="EMBL" id="CAL7942155.1"/>
    </source>
</evidence>
<comment type="caution">
    <text evidence="3">The sequence shown here is derived from an EMBL/GenBank/DDBJ whole genome shotgun (WGS) entry which is preliminary data.</text>
</comment>
<feature type="signal peptide" evidence="1">
    <location>
        <begin position="1"/>
        <end position="20"/>
    </location>
</feature>
<accession>A0ABP1NMA9</accession>
<proteinExistence type="predicted"/>
<dbReference type="Proteomes" id="UP001642520">
    <property type="component" value="Unassembled WGS sequence"/>
</dbReference>